<reference evidence="8" key="1">
    <citation type="submission" date="2020-04" db="EMBL/GenBank/DDBJ databases">
        <authorList>
            <person name="Alioto T."/>
            <person name="Alioto T."/>
            <person name="Gomez Garrido J."/>
        </authorList>
    </citation>
    <scope>NUCLEOTIDE SEQUENCE</scope>
    <source>
        <strain evidence="8">A484AB</strain>
    </source>
</reference>
<dbReference type="SUPFAM" id="SSF53098">
    <property type="entry name" value="Ribonuclease H-like"/>
    <property type="match status" value="1"/>
</dbReference>
<evidence type="ECO:0000313" key="8">
    <source>
        <dbReference type="EMBL" id="CAB4031404.1"/>
    </source>
</evidence>
<feature type="domain" description="HAT C-terminal dimerisation" evidence="7">
    <location>
        <begin position="515"/>
        <end position="570"/>
    </location>
</feature>
<keyword evidence="5" id="KW-0539">Nucleus</keyword>
<protein>
    <submittedName>
        <fullName evidence="8">DNA-directed primase polymerase</fullName>
    </submittedName>
</protein>
<name>A0A6S7JMR8_PARCT</name>
<dbReference type="AlphaFoldDB" id="A0A6S7JMR8"/>
<keyword evidence="2" id="KW-0479">Metal-binding</keyword>
<sequence length="632" mass="70515">KDSTDFLRHEILTLTQVPYTTDEKYKQAITKTLLGISKVAQGRQQENSDNNSANRPPPAKIARERWSDSNKNKYKSRGASDVKKICLRDRVNQFPNQHLCVRGNAIFCNACKEVISSKKSIVVSHCSSKKHESGKAQLQKSKLRDQTISEALSREKSQKESTLPLAERAYRQQVVEEFLKAGIPIHKVDKLRPLLEKNGYRLTGSSNLGQYISLTCKQETERIKQEISAPGSTEMTRDVSVIFDGSTRQGEAIAIIVRFINDDWVITQRLMRIDICSKSVNSEQLARVLNECLSVEYGIKANSLLAAMRDGASVNQAALNRIAFIFPNLLNVVCFSHTLDNVAKRIVPQLQAIMSDPRRLIDLKLELAVTVDVGQHFVKATYYLEGDGPLVFSCYEKLKAVAEACQNPHFPNVRAVAVSIANQDPTQNVETLEQRAKECVQPAIRWFLRKFNVELYNTVSAFKAARIMCPVAVQWLAPTAETIKTLKIFPFLNNDATIDALVKELPQYVAAATDVIISSEEKKVEWWKHHAEQLPNWSSAVKKVLPVQLSSAAAERAFSILNASFNDQQHHALSDYLQASSGTIEKSLPSGPSVIHPSVPSSAGLSMGSSLRMGFEKNFLTKLFPTTRFVGT</sequence>
<evidence type="ECO:0000256" key="6">
    <source>
        <dbReference type="SAM" id="MobiDB-lite"/>
    </source>
</evidence>
<keyword evidence="9" id="KW-1185">Reference proteome</keyword>
<feature type="region of interest" description="Disordered" evidence="6">
    <location>
        <begin position="40"/>
        <end position="76"/>
    </location>
</feature>
<evidence type="ECO:0000256" key="4">
    <source>
        <dbReference type="ARBA" id="ARBA00022833"/>
    </source>
</evidence>
<feature type="non-terminal residue" evidence="8">
    <location>
        <position position="632"/>
    </location>
</feature>
<dbReference type="InterPro" id="IPR008906">
    <property type="entry name" value="HATC_C_dom"/>
</dbReference>
<comment type="subcellular location">
    <subcellularLocation>
        <location evidence="1">Nucleus</location>
    </subcellularLocation>
</comment>
<feature type="compositionally biased region" description="Polar residues" evidence="6">
    <location>
        <begin position="42"/>
        <end position="54"/>
    </location>
</feature>
<dbReference type="InterPro" id="IPR012337">
    <property type="entry name" value="RNaseH-like_sf"/>
</dbReference>
<evidence type="ECO:0000256" key="5">
    <source>
        <dbReference type="ARBA" id="ARBA00023242"/>
    </source>
</evidence>
<dbReference type="PANTHER" id="PTHR46481:SF10">
    <property type="entry name" value="ZINC FINGER BED DOMAIN-CONTAINING PROTEIN 39"/>
    <property type="match status" value="1"/>
</dbReference>
<evidence type="ECO:0000256" key="2">
    <source>
        <dbReference type="ARBA" id="ARBA00022723"/>
    </source>
</evidence>
<dbReference type="GO" id="GO:0005634">
    <property type="term" value="C:nucleus"/>
    <property type="evidence" value="ECO:0007669"/>
    <property type="project" value="UniProtKB-SubCell"/>
</dbReference>
<dbReference type="Pfam" id="PF05699">
    <property type="entry name" value="Dimer_Tnp_hAT"/>
    <property type="match status" value="1"/>
</dbReference>
<dbReference type="EMBL" id="CACRXK020017602">
    <property type="protein sequence ID" value="CAB4031404.1"/>
    <property type="molecule type" value="Genomic_DNA"/>
</dbReference>
<evidence type="ECO:0000256" key="1">
    <source>
        <dbReference type="ARBA" id="ARBA00004123"/>
    </source>
</evidence>
<accession>A0A6S7JMR8</accession>
<dbReference type="InterPro" id="IPR052035">
    <property type="entry name" value="ZnF_BED_domain_contain"/>
</dbReference>
<dbReference type="Proteomes" id="UP001152795">
    <property type="component" value="Unassembled WGS sequence"/>
</dbReference>
<gene>
    <name evidence="8" type="ORF">PACLA_8A024856</name>
</gene>
<organism evidence="8 9">
    <name type="scientific">Paramuricea clavata</name>
    <name type="common">Red gorgonian</name>
    <name type="synonym">Violescent sea-whip</name>
    <dbReference type="NCBI Taxonomy" id="317549"/>
    <lineage>
        <taxon>Eukaryota</taxon>
        <taxon>Metazoa</taxon>
        <taxon>Cnidaria</taxon>
        <taxon>Anthozoa</taxon>
        <taxon>Octocorallia</taxon>
        <taxon>Malacalcyonacea</taxon>
        <taxon>Plexauridae</taxon>
        <taxon>Paramuricea</taxon>
    </lineage>
</organism>
<feature type="non-terminal residue" evidence="8">
    <location>
        <position position="1"/>
    </location>
</feature>
<comment type="caution">
    <text evidence="8">The sequence shown here is derived from an EMBL/GenBank/DDBJ whole genome shotgun (WGS) entry which is preliminary data.</text>
</comment>
<keyword evidence="4" id="KW-0862">Zinc</keyword>
<evidence type="ECO:0000313" key="9">
    <source>
        <dbReference type="Proteomes" id="UP001152795"/>
    </source>
</evidence>
<feature type="compositionally biased region" description="Basic and acidic residues" evidence="6">
    <location>
        <begin position="61"/>
        <end position="71"/>
    </location>
</feature>
<dbReference type="GO" id="GO:0008270">
    <property type="term" value="F:zinc ion binding"/>
    <property type="evidence" value="ECO:0007669"/>
    <property type="project" value="UniProtKB-KW"/>
</dbReference>
<keyword evidence="3" id="KW-0863">Zinc-finger</keyword>
<dbReference type="PANTHER" id="PTHR46481">
    <property type="entry name" value="ZINC FINGER BED DOMAIN-CONTAINING PROTEIN 4"/>
    <property type="match status" value="1"/>
</dbReference>
<dbReference type="GO" id="GO:0046983">
    <property type="term" value="F:protein dimerization activity"/>
    <property type="evidence" value="ECO:0007669"/>
    <property type="project" value="InterPro"/>
</dbReference>
<evidence type="ECO:0000259" key="7">
    <source>
        <dbReference type="Pfam" id="PF05699"/>
    </source>
</evidence>
<evidence type="ECO:0000256" key="3">
    <source>
        <dbReference type="ARBA" id="ARBA00022771"/>
    </source>
</evidence>
<proteinExistence type="predicted"/>